<dbReference type="OrthoDB" id="9798708at2"/>
<name>A0A2N0VM80_9BACT</name>
<dbReference type="Pfam" id="PF09527">
    <property type="entry name" value="ATPase_gene1"/>
    <property type="match status" value="1"/>
</dbReference>
<keyword evidence="1" id="KW-0812">Transmembrane</keyword>
<keyword evidence="1" id="KW-1133">Transmembrane helix</keyword>
<evidence type="ECO:0008006" key="4">
    <source>
        <dbReference type="Google" id="ProtNLM"/>
    </source>
</evidence>
<dbReference type="InterPro" id="IPR032820">
    <property type="entry name" value="ATPase_put"/>
</dbReference>
<dbReference type="Proteomes" id="UP000233398">
    <property type="component" value="Unassembled WGS sequence"/>
</dbReference>
<evidence type="ECO:0000256" key="1">
    <source>
        <dbReference type="SAM" id="Phobius"/>
    </source>
</evidence>
<dbReference type="RefSeq" id="WP_101072823.1">
    <property type="nucleotide sequence ID" value="NZ_PISP01000001.1"/>
</dbReference>
<dbReference type="EMBL" id="PISP01000001">
    <property type="protein sequence ID" value="PKD45251.1"/>
    <property type="molecule type" value="Genomic_DNA"/>
</dbReference>
<feature type="transmembrane region" description="Helical" evidence="1">
    <location>
        <begin position="12"/>
        <end position="34"/>
    </location>
</feature>
<keyword evidence="3" id="KW-1185">Reference proteome</keyword>
<reference evidence="2 3" key="1">
    <citation type="submission" date="2017-11" db="EMBL/GenBank/DDBJ databases">
        <title>Rhodohalobacter 15182 sp. nov., isolated from a salt lake.</title>
        <authorList>
            <person name="Han S."/>
        </authorList>
    </citation>
    <scope>NUCLEOTIDE SEQUENCE [LARGE SCALE GENOMIC DNA]</scope>
    <source>
        <strain evidence="2 3">15182</strain>
    </source>
</reference>
<dbReference type="AlphaFoldDB" id="A0A2N0VM80"/>
<proteinExistence type="predicted"/>
<comment type="caution">
    <text evidence="2">The sequence shown here is derived from an EMBL/GenBank/DDBJ whole genome shotgun (WGS) entry which is preliminary data.</text>
</comment>
<accession>A0A2N0VM80</accession>
<organism evidence="2 3">
    <name type="scientific">Rhodohalobacter barkolensis</name>
    <dbReference type="NCBI Taxonomy" id="2053187"/>
    <lineage>
        <taxon>Bacteria</taxon>
        <taxon>Pseudomonadati</taxon>
        <taxon>Balneolota</taxon>
        <taxon>Balneolia</taxon>
        <taxon>Balneolales</taxon>
        <taxon>Balneolaceae</taxon>
        <taxon>Rhodohalobacter</taxon>
    </lineage>
</organism>
<protein>
    <recommendedName>
        <fullName evidence="4">AtpZ/AtpI family protein</fullName>
    </recommendedName>
</protein>
<evidence type="ECO:0000313" key="3">
    <source>
        <dbReference type="Proteomes" id="UP000233398"/>
    </source>
</evidence>
<feature type="transmembrane region" description="Helical" evidence="1">
    <location>
        <begin position="40"/>
        <end position="64"/>
    </location>
</feature>
<sequence>MFEDPKFKKYLEYLSLGGEIAVAFSTPILVGYFFDVKFETSPWGVLSGVLLGILLMIGIFVRLIKNVSKN</sequence>
<evidence type="ECO:0000313" key="2">
    <source>
        <dbReference type="EMBL" id="PKD45251.1"/>
    </source>
</evidence>
<keyword evidence="1" id="KW-0472">Membrane</keyword>
<gene>
    <name evidence="2" type="ORF">CWD77_07355</name>
</gene>